<feature type="region of interest" description="Disordered" evidence="1">
    <location>
        <begin position="14"/>
        <end position="69"/>
    </location>
</feature>
<dbReference type="EMBL" id="KZ662729">
    <property type="protein sequence ID" value="PPS19895.1"/>
    <property type="molecule type" value="Genomic_DNA"/>
</dbReference>
<name>A0A2P5YWC0_GOSBA</name>
<protein>
    <submittedName>
        <fullName evidence="2">Uncharacterized protein</fullName>
    </submittedName>
</protein>
<evidence type="ECO:0000313" key="3">
    <source>
        <dbReference type="Proteomes" id="UP000239757"/>
    </source>
</evidence>
<evidence type="ECO:0000313" key="2">
    <source>
        <dbReference type="EMBL" id="PPS19895.1"/>
    </source>
</evidence>
<reference evidence="2 3" key="1">
    <citation type="submission" date="2015-01" db="EMBL/GenBank/DDBJ databases">
        <title>Genome of allotetraploid Gossypium barbadense reveals genomic plasticity and fiber elongation in cotton evolution.</title>
        <authorList>
            <person name="Chen X."/>
            <person name="Liu X."/>
            <person name="Zhao B."/>
            <person name="Zheng H."/>
            <person name="Hu Y."/>
            <person name="Lu G."/>
            <person name="Yang C."/>
            <person name="Chen J."/>
            <person name="Shan C."/>
            <person name="Zhang L."/>
            <person name="Zhou Y."/>
            <person name="Wang L."/>
            <person name="Guo W."/>
            <person name="Bai Y."/>
            <person name="Ruan J."/>
            <person name="Shangguan X."/>
            <person name="Mao Y."/>
            <person name="Jiang J."/>
            <person name="Zhu Y."/>
            <person name="Lei J."/>
            <person name="Kang H."/>
            <person name="Chen S."/>
            <person name="He X."/>
            <person name="Wang R."/>
            <person name="Wang Y."/>
            <person name="Chen J."/>
            <person name="Wang L."/>
            <person name="Yu S."/>
            <person name="Wang B."/>
            <person name="Wei J."/>
            <person name="Song S."/>
            <person name="Lu X."/>
            <person name="Gao Z."/>
            <person name="Gu W."/>
            <person name="Deng X."/>
            <person name="Ma D."/>
            <person name="Wang S."/>
            <person name="Liang W."/>
            <person name="Fang L."/>
            <person name="Cai C."/>
            <person name="Zhu X."/>
            <person name="Zhou B."/>
            <person name="Zhang Y."/>
            <person name="Chen Z."/>
            <person name="Xu S."/>
            <person name="Zhu R."/>
            <person name="Wang S."/>
            <person name="Zhang T."/>
            <person name="Zhao G."/>
        </authorList>
    </citation>
    <scope>NUCLEOTIDE SEQUENCE [LARGE SCALE GENOMIC DNA]</scope>
    <source>
        <strain evidence="3">cv. Xinhai21</strain>
        <tissue evidence="2">Leaf</tissue>
    </source>
</reference>
<dbReference type="Proteomes" id="UP000239757">
    <property type="component" value="Unassembled WGS sequence"/>
</dbReference>
<accession>A0A2P5YWC0</accession>
<evidence type="ECO:0000256" key="1">
    <source>
        <dbReference type="SAM" id="MobiDB-lite"/>
    </source>
</evidence>
<gene>
    <name evidence="2" type="ORF">GOBAR_AA00682</name>
</gene>
<proteinExistence type="predicted"/>
<sequence length="172" mass="18826">MAITVDEAILQQALKSSGKSKRTSGSPPGIHLRLQASKIDGGATPYTTKGTPKEGNFSSFEGKRANHENPSQVHIKGMAIFKSITAHYAKRIDLQLPASFWTAPVNDAPLIPLQGGAAQLRSKDKGIPMYDPSNIWHPISKVKSTSKENKKMTILNEDDCTKEFDNDDFANF</sequence>
<organism evidence="2 3">
    <name type="scientific">Gossypium barbadense</name>
    <name type="common">Sea Island cotton</name>
    <name type="synonym">Hibiscus barbadensis</name>
    <dbReference type="NCBI Taxonomy" id="3634"/>
    <lineage>
        <taxon>Eukaryota</taxon>
        <taxon>Viridiplantae</taxon>
        <taxon>Streptophyta</taxon>
        <taxon>Embryophyta</taxon>
        <taxon>Tracheophyta</taxon>
        <taxon>Spermatophyta</taxon>
        <taxon>Magnoliopsida</taxon>
        <taxon>eudicotyledons</taxon>
        <taxon>Gunneridae</taxon>
        <taxon>Pentapetalae</taxon>
        <taxon>rosids</taxon>
        <taxon>malvids</taxon>
        <taxon>Malvales</taxon>
        <taxon>Malvaceae</taxon>
        <taxon>Malvoideae</taxon>
        <taxon>Gossypium</taxon>
    </lineage>
</organism>
<dbReference type="AlphaFoldDB" id="A0A2P5YWC0"/>